<protein>
    <submittedName>
        <fullName evidence="4">Acetyltransferase (GNAT) family protein</fullName>
    </submittedName>
</protein>
<dbReference type="PANTHER" id="PTHR43877">
    <property type="entry name" value="AMINOALKYLPHOSPHONATE N-ACETYLTRANSFERASE-RELATED-RELATED"/>
    <property type="match status" value="1"/>
</dbReference>
<dbReference type="AlphaFoldDB" id="A0A1H9U9S2"/>
<dbReference type="SUPFAM" id="SSF55729">
    <property type="entry name" value="Acyl-CoA N-acyltransferases (Nat)"/>
    <property type="match status" value="1"/>
</dbReference>
<dbReference type="GO" id="GO:0016747">
    <property type="term" value="F:acyltransferase activity, transferring groups other than amino-acyl groups"/>
    <property type="evidence" value="ECO:0007669"/>
    <property type="project" value="InterPro"/>
</dbReference>
<evidence type="ECO:0000313" key="5">
    <source>
        <dbReference type="Proteomes" id="UP000199028"/>
    </source>
</evidence>
<dbReference type="InterPro" id="IPR016181">
    <property type="entry name" value="Acyl_CoA_acyltransferase"/>
</dbReference>
<dbReference type="Proteomes" id="UP000199028">
    <property type="component" value="Unassembled WGS sequence"/>
</dbReference>
<dbReference type="CDD" id="cd04301">
    <property type="entry name" value="NAT_SF"/>
    <property type="match status" value="1"/>
</dbReference>
<dbReference type="PROSITE" id="PS51186">
    <property type="entry name" value="GNAT"/>
    <property type="match status" value="1"/>
</dbReference>
<organism evidence="4 5">
    <name type="scientific">Lentzea flaviverrucosa</name>
    <dbReference type="NCBI Taxonomy" id="200379"/>
    <lineage>
        <taxon>Bacteria</taxon>
        <taxon>Bacillati</taxon>
        <taxon>Actinomycetota</taxon>
        <taxon>Actinomycetes</taxon>
        <taxon>Pseudonocardiales</taxon>
        <taxon>Pseudonocardiaceae</taxon>
        <taxon>Lentzea</taxon>
    </lineage>
</organism>
<gene>
    <name evidence="4" type="ORF">SAMN05216195_108383</name>
</gene>
<dbReference type="InterPro" id="IPR000182">
    <property type="entry name" value="GNAT_dom"/>
</dbReference>
<feature type="domain" description="N-acetyltransferase" evidence="3">
    <location>
        <begin position="7"/>
        <end position="155"/>
    </location>
</feature>
<dbReference type="PANTHER" id="PTHR43877:SF2">
    <property type="entry name" value="AMINOALKYLPHOSPHONATE N-ACETYLTRANSFERASE-RELATED"/>
    <property type="match status" value="1"/>
</dbReference>
<keyword evidence="2" id="KW-0012">Acyltransferase</keyword>
<dbReference type="RefSeq" id="WP_090067429.1">
    <property type="nucleotide sequence ID" value="NZ_FOFT01000008.1"/>
</dbReference>
<evidence type="ECO:0000313" key="4">
    <source>
        <dbReference type="EMBL" id="SES06225.1"/>
    </source>
</evidence>
<dbReference type="EMBL" id="FOFT01000008">
    <property type="protein sequence ID" value="SES06225.1"/>
    <property type="molecule type" value="Genomic_DNA"/>
</dbReference>
<evidence type="ECO:0000256" key="2">
    <source>
        <dbReference type="ARBA" id="ARBA00023315"/>
    </source>
</evidence>
<name>A0A1H9U9S2_9PSEU</name>
<evidence type="ECO:0000256" key="1">
    <source>
        <dbReference type="ARBA" id="ARBA00022679"/>
    </source>
</evidence>
<sequence length="155" mass="17448">MTTLEVRRVRQSDPAAAPLVAELTYEYTSRYGPMGAEEMRRPADVFEPPNGQFLLLMEAGEAVAGGAFKRFDAETAEMKRIWTHSQHRRRGLARRVLVELENEARTFGYSRIYLTTGPRQPEAKGLYLATGYTPLFDVDTDPLTIGPLAFSKVIH</sequence>
<keyword evidence="1 4" id="KW-0808">Transferase</keyword>
<accession>A0A1H9U9S2</accession>
<evidence type="ECO:0000259" key="3">
    <source>
        <dbReference type="PROSITE" id="PS51186"/>
    </source>
</evidence>
<proteinExistence type="predicted"/>
<dbReference type="Pfam" id="PF00583">
    <property type="entry name" value="Acetyltransf_1"/>
    <property type="match status" value="1"/>
</dbReference>
<reference evidence="5" key="1">
    <citation type="submission" date="2016-10" db="EMBL/GenBank/DDBJ databases">
        <authorList>
            <person name="Varghese N."/>
            <person name="Submissions S."/>
        </authorList>
    </citation>
    <scope>NUCLEOTIDE SEQUENCE [LARGE SCALE GENOMIC DNA]</scope>
    <source>
        <strain evidence="5">CGMCC 4.578</strain>
    </source>
</reference>
<dbReference type="Gene3D" id="3.40.630.30">
    <property type="match status" value="1"/>
</dbReference>
<dbReference type="InterPro" id="IPR050832">
    <property type="entry name" value="Bact_Acetyltransf"/>
</dbReference>
<keyword evidence="5" id="KW-1185">Reference proteome</keyword>
<dbReference type="OrthoDB" id="70840at2"/>